<dbReference type="AlphaFoldDB" id="A0A3T0D533"/>
<proteinExistence type="predicted"/>
<dbReference type="Proteomes" id="UP000282930">
    <property type="component" value="Chromosome"/>
</dbReference>
<sequence length="160" mass="18630">MPKVTVNLPKPVYDKLCKLADGSRNLDEIITHASAILIDTIRRATKRELQTAHWFTIVSSIDLDYRKLLISFLDQGTELFTSIFEQHFKVGDMRECAQTLRVLILLEYLKVSLDNEGIEYLVELRYPHLDEEIKFWQSKGFVIPEKLLFKPKTESEVVCQ</sequence>
<organism evidence="1 2">
    <name type="scientific">Caldicellulosiruptor changbaiensis</name>
    <dbReference type="NCBI Taxonomy" id="1222016"/>
    <lineage>
        <taxon>Bacteria</taxon>
        <taxon>Bacillati</taxon>
        <taxon>Bacillota</taxon>
        <taxon>Bacillota incertae sedis</taxon>
        <taxon>Caldicellulosiruptorales</taxon>
        <taxon>Caldicellulosiruptoraceae</taxon>
        <taxon>Caldicellulosiruptor</taxon>
    </lineage>
</organism>
<gene>
    <name evidence="1" type="ORF">ELD05_05650</name>
</gene>
<evidence type="ECO:0000313" key="1">
    <source>
        <dbReference type="EMBL" id="AZT90166.1"/>
    </source>
</evidence>
<protein>
    <submittedName>
        <fullName evidence="1">Uncharacterized protein</fullName>
    </submittedName>
</protein>
<dbReference type="EMBL" id="CP034791">
    <property type="protein sequence ID" value="AZT90166.1"/>
    <property type="molecule type" value="Genomic_DNA"/>
</dbReference>
<dbReference type="KEGG" id="ccha:ELD05_05650"/>
<dbReference type="RefSeq" id="WP_127351665.1">
    <property type="nucleotide sequence ID" value="NZ_CP034791.1"/>
</dbReference>
<reference evidence="1 2" key="1">
    <citation type="submission" date="2018-12" db="EMBL/GenBank/DDBJ databases">
        <title>Genome sequence from the cellulolytic species, Caldicellulosiruptor changbaiensis.</title>
        <authorList>
            <person name="Blumer-Schuette S.E."/>
            <person name="Mendoza C."/>
        </authorList>
    </citation>
    <scope>NUCLEOTIDE SEQUENCE [LARGE SCALE GENOMIC DNA]</scope>
    <source>
        <strain evidence="1 2">CBS-Z</strain>
    </source>
</reference>
<name>A0A3T0D533_9FIRM</name>
<accession>A0A3T0D533</accession>
<keyword evidence="2" id="KW-1185">Reference proteome</keyword>
<evidence type="ECO:0000313" key="2">
    <source>
        <dbReference type="Proteomes" id="UP000282930"/>
    </source>
</evidence>